<organism evidence="5 6">
    <name type="scientific">Ectocarpus siliculosus</name>
    <name type="common">Brown alga</name>
    <name type="synonym">Conferva siliculosa</name>
    <dbReference type="NCBI Taxonomy" id="2880"/>
    <lineage>
        <taxon>Eukaryota</taxon>
        <taxon>Sar</taxon>
        <taxon>Stramenopiles</taxon>
        <taxon>Ochrophyta</taxon>
        <taxon>PX clade</taxon>
        <taxon>Phaeophyceae</taxon>
        <taxon>Ectocarpales</taxon>
        <taxon>Ectocarpaceae</taxon>
        <taxon>Ectocarpus</taxon>
    </lineage>
</organism>
<dbReference type="eggNOG" id="KOG0548">
    <property type="taxonomic scope" value="Eukaryota"/>
</dbReference>
<feature type="compositionally biased region" description="Gly residues" evidence="4">
    <location>
        <begin position="567"/>
        <end position="584"/>
    </location>
</feature>
<proteinExistence type="predicted"/>
<dbReference type="Proteomes" id="UP000002630">
    <property type="component" value="Linkage Group LG16"/>
</dbReference>
<evidence type="ECO:0000313" key="6">
    <source>
        <dbReference type="Proteomes" id="UP000002630"/>
    </source>
</evidence>
<dbReference type="EMBL" id="FN649096">
    <property type="protein sequence ID" value="CBJ27890.1"/>
    <property type="molecule type" value="Genomic_DNA"/>
</dbReference>
<dbReference type="PANTHER" id="PTHR45831:SF2">
    <property type="entry name" value="LD24721P"/>
    <property type="match status" value="1"/>
</dbReference>
<dbReference type="OrthoDB" id="2423701at2759"/>
<accession>D7G815</accession>
<dbReference type="STRING" id="2880.D7G815"/>
<dbReference type="InterPro" id="IPR011990">
    <property type="entry name" value="TPR-like_helical_dom_sf"/>
</dbReference>
<evidence type="ECO:0000256" key="4">
    <source>
        <dbReference type="SAM" id="MobiDB-lite"/>
    </source>
</evidence>
<dbReference type="Gene3D" id="1.25.40.10">
    <property type="entry name" value="Tetratricopeptide repeat domain"/>
    <property type="match status" value="1"/>
</dbReference>
<dbReference type="InParanoid" id="D7G815"/>
<dbReference type="InterPro" id="IPR019734">
    <property type="entry name" value="TPR_rpt"/>
</dbReference>
<dbReference type="InterPro" id="IPR047150">
    <property type="entry name" value="SGT"/>
</dbReference>
<feature type="region of interest" description="Disordered" evidence="4">
    <location>
        <begin position="528"/>
        <end position="593"/>
    </location>
</feature>
<evidence type="ECO:0000256" key="3">
    <source>
        <dbReference type="PROSITE-ProRule" id="PRU00339"/>
    </source>
</evidence>
<dbReference type="SMART" id="SM00028">
    <property type="entry name" value="TPR"/>
    <property type="match status" value="3"/>
</dbReference>
<feature type="compositionally biased region" description="Basic and acidic residues" evidence="4">
    <location>
        <begin position="667"/>
        <end position="683"/>
    </location>
</feature>
<feature type="compositionally biased region" description="Gly residues" evidence="4">
    <location>
        <begin position="644"/>
        <end position="655"/>
    </location>
</feature>
<dbReference type="Gene3D" id="2.60.120.620">
    <property type="entry name" value="q2cbj1_9rhob like domain"/>
    <property type="match status" value="1"/>
</dbReference>
<dbReference type="AlphaFoldDB" id="D7G815"/>
<dbReference type="PROSITE" id="PS50005">
    <property type="entry name" value="TPR"/>
    <property type="match status" value="1"/>
</dbReference>
<dbReference type="SUPFAM" id="SSF48452">
    <property type="entry name" value="TPR-like"/>
    <property type="match status" value="1"/>
</dbReference>
<sequence>MEVLCEADASNPAQVEKNAEAIKQRGNEHFMAKRHKEAVECYSQAISLSASNHVLYGNRSAAHGGLGAWALAAADARRSVEIEPGYTKGFYRLAQALIALDESAEAESAIENGLRADPAANKEMAALKRRIAGSRRRHTQQVGKGAVAATGGGGGVPKKAAKSIDLGRAGLYDDKEAPDNNTQDQQANEAGSLKALFSSLRDSIVAASSNGSLGNGPARHDLDGVFSKLIEPEQFRRIALSRLPEDERRQAPSSFQELLRTPLYASALEKALPRVVSTAASVLEGVKRRGREQGDIMDSATEEALKPQVLQEAFAREVIGVITMVQATARAQAVIEAGKVASPVCEEASWDQLHDTTVADLSRRGRRFSVQDSFLGEEWVSPLLEDSARFQAAGKLHPLGLEPEHGEMAWVEPDNLEFGFPALHELVVNLHALAFELNLKDPKLGLRRAFQGSTMLLRLTEGCRVPVRLDSVAGGAETGHKISAVYFVGRKGGSDADKSQQALSEEGDAINAGGQLRLKNMETNAPLAEGIVGGSSGNASPLEGNPPQGREEVNTSTLDGSRNTDVNGGGSAPDGLGFAGPRGGKGGEESTVGQGAVVELEPTADRLVMFRSDCVSTQTLEVLGHEREQYAMLFWMHGARGGAGDVAGGDGGGGLKTEAEDLSPSSQREDGGEEKDVGKGTGL</sequence>
<keyword evidence="6" id="KW-1185">Reference proteome</keyword>
<dbReference type="PANTHER" id="PTHR45831">
    <property type="entry name" value="LD24721P"/>
    <property type="match status" value="1"/>
</dbReference>
<dbReference type="GO" id="GO:0006620">
    <property type="term" value="P:post-translational protein targeting to endoplasmic reticulum membrane"/>
    <property type="evidence" value="ECO:0007669"/>
    <property type="project" value="TreeGrafter"/>
</dbReference>
<evidence type="ECO:0000313" key="5">
    <source>
        <dbReference type="EMBL" id="CBJ27890.1"/>
    </source>
</evidence>
<protein>
    <submittedName>
        <fullName evidence="5">Uncharacterized protein</fullName>
    </submittedName>
</protein>
<feature type="repeat" description="TPR" evidence="3">
    <location>
        <begin position="19"/>
        <end position="52"/>
    </location>
</feature>
<gene>
    <name evidence="5" type="ORF">Esi_0086_0087</name>
</gene>
<feature type="region of interest" description="Disordered" evidence="4">
    <location>
        <begin position="131"/>
        <end position="160"/>
    </location>
</feature>
<keyword evidence="1" id="KW-0677">Repeat</keyword>
<feature type="region of interest" description="Disordered" evidence="4">
    <location>
        <begin position="644"/>
        <end position="683"/>
    </location>
</feature>
<keyword evidence="2 3" id="KW-0802">TPR repeat</keyword>
<name>D7G815_ECTSI</name>
<evidence type="ECO:0000256" key="1">
    <source>
        <dbReference type="ARBA" id="ARBA00022737"/>
    </source>
</evidence>
<evidence type="ECO:0000256" key="2">
    <source>
        <dbReference type="ARBA" id="ARBA00022803"/>
    </source>
</evidence>
<feature type="compositionally biased region" description="Polar residues" evidence="4">
    <location>
        <begin position="554"/>
        <end position="566"/>
    </location>
</feature>
<dbReference type="GO" id="GO:0072380">
    <property type="term" value="C:TRC complex"/>
    <property type="evidence" value="ECO:0007669"/>
    <property type="project" value="TreeGrafter"/>
</dbReference>
<reference evidence="5 6" key="1">
    <citation type="journal article" date="2010" name="Nature">
        <title>The Ectocarpus genome and the independent evolution of multicellularity in brown algae.</title>
        <authorList>
            <person name="Cock J.M."/>
            <person name="Sterck L."/>
            <person name="Rouze P."/>
            <person name="Scornet D."/>
            <person name="Allen A.E."/>
            <person name="Amoutzias G."/>
            <person name="Anthouard V."/>
            <person name="Artiguenave F."/>
            <person name="Aury J.M."/>
            <person name="Badger J.H."/>
            <person name="Beszteri B."/>
            <person name="Billiau K."/>
            <person name="Bonnet E."/>
            <person name="Bothwell J.H."/>
            <person name="Bowler C."/>
            <person name="Boyen C."/>
            <person name="Brownlee C."/>
            <person name="Carrano C.J."/>
            <person name="Charrier B."/>
            <person name="Cho G.Y."/>
            <person name="Coelho S.M."/>
            <person name="Collen J."/>
            <person name="Corre E."/>
            <person name="Da Silva C."/>
            <person name="Delage L."/>
            <person name="Delaroque N."/>
            <person name="Dittami S.M."/>
            <person name="Doulbeau S."/>
            <person name="Elias M."/>
            <person name="Farnham G."/>
            <person name="Gachon C.M."/>
            <person name="Gschloessl B."/>
            <person name="Heesch S."/>
            <person name="Jabbari K."/>
            <person name="Jubin C."/>
            <person name="Kawai H."/>
            <person name="Kimura K."/>
            <person name="Kloareg B."/>
            <person name="Kupper F.C."/>
            <person name="Lang D."/>
            <person name="Le Bail A."/>
            <person name="Leblanc C."/>
            <person name="Lerouge P."/>
            <person name="Lohr M."/>
            <person name="Lopez P.J."/>
            <person name="Martens C."/>
            <person name="Maumus F."/>
            <person name="Michel G."/>
            <person name="Miranda-Saavedra D."/>
            <person name="Morales J."/>
            <person name="Moreau H."/>
            <person name="Motomura T."/>
            <person name="Nagasato C."/>
            <person name="Napoli C.A."/>
            <person name="Nelson D.R."/>
            <person name="Nyvall-Collen P."/>
            <person name="Peters A.F."/>
            <person name="Pommier C."/>
            <person name="Potin P."/>
            <person name="Poulain J."/>
            <person name="Quesneville H."/>
            <person name="Read B."/>
            <person name="Rensing S.A."/>
            <person name="Ritter A."/>
            <person name="Rousvoal S."/>
            <person name="Samanta M."/>
            <person name="Samson G."/>
            <person name="Schroeder D.C."/>
            <person name="Segurens B."/>
            <person name="Strittmatter M."/>
            <person name="Tonon T."/>
            <person name="Tregear J.W."/>
            <person name="Valentin K."/>
            <person name="von Dassow P."/>
            <person name="Yamagishi T."/>
            <person name="Van de Peer Y."/>
            <person name="Wincker P."/>
        </authorList>
    </citation>
    <scope>NUCLEOTIDE SEQUENCE [LARGE SCALE GENOMIC DNA]</scope>
    <source>
        <strain evidence="6">Ec32 / CCAP1310/4</strain>
    </source>
</reference>
<dbReference type="GO" id="GO:0016020">
    <property type="term" value="C:membrane"/>
    <property type="evidence" value="ECO:0007669"/>
    <property type="project" value="TreeGrafter"/>
</dbReference>
<dbReference type="GO" id="GO:0060090">
    <property type="term" value="F:molecular adaptor activity"/>
    <property type="evidence" value="ECO:0007669"/>
    <property type="project" value="TreeGrafter"/>
</dbReference>
<dbReference type="EMBL" id="FN649741">
    <property type="protein sequence ID" value="CBJ27890.1"/>
    <property type="molecule type" value="Genomic_DNA"/>
</dbReference>